<organism evidence="2 3">
    <name type="scientific">Antrihabitans cavernicola</name>
    <dbReference type="NCBI Taxonomy" id="2495913"/>
    <lineage>
        <taxon>Bacteria</taxon>
        <taxon>Bacillati</taxon>
        <taxon>Actinomycetota</taxon>
        <taxon>Actinomycetes</taxon>
        <taxon>Mycobacteriales</taxon>
        <taxon>Nocardiaceae</taxon>
        <taxon>Antrihabitans</taxon>
    </lineage>
</organism>
<feature type="transmembrane region" description="Helical" evidence="1">
    <location>
        <begin position="12"/>
        <end position="31"/>
    </location>
</feature>
<keyword evidence="1" id="KW-0472">Membrane</keyword>
<keyword evidence="3" id="KW-1185">Reference proteome</keyword>
<dbReference type="AlphaFoldDB" id="A0A5A7SK13"/>
<gene>
    <name evidence="2" type="ORF">FOY51_02300</name>
</gene>
<feature type="transmembrane region" description="Helical" evidence="1">
    <location>
        <begin position="62"/>
        <end position="80"/>
    </location>
</feature>
<reference evidence="2 3" key="1">
    <citation type="submission" date="2019-07" db="EMBL/GenBank/DDBJ databases">
        <title>Rhodococcus cavernicolus sp. nov., isolated from a cave.</title>
        <authorList>
            <person name="Lee S.D."/>
        </authorList>
    </citation>
    <scope>NUCLEOTIDE SEQUENCE [LARGE SCALE GENOMIC DNA]</scope>
    <source>
        <strain evidence="2 3">C1-24</strain>
    </source>
</reference>
<dbReference type="EMBL" id="VLNY01000001">
    <property type="protein sequence ID" value="KAA0024785.1"/>
    <property type="molecule type" value="Genomic_DNA"/>
</dbReference>
<evidence type="ECO:0000313" key="3">
    <source>
        <dbReference type="Proteomes" id="UP000322244"/>
    </source>
</evidence>
<keyword evidence="1" id="KW-0812">Transmembrane</keyword>
<feature type="transmembrane region" description="Helical" evidence="1">
    <location>
        <begin position="100"/>
        <end position="120"/>
    </location>
</feature>
<dbReference type="RefSeq" id="WP_149428560.1">
    <property type="nucleotide sequence ID" value="NZ_VLNY01000001.1"/>
</dbReference>
<feature type="transmembrane region" description="Helical" evidence="1">
    <location>
        <begin position="37"/>
        <end position="55"/>
    </location>
</feature>
<sequence length="177" mass="17846">MSIDPQADRARGAVVGVAAGLLTIAAHGIGGAGYPDLSSLTLLLAVCAAIGALAATAPARGAVTTLGLLGAGQVAGHYALSEMMMTGMGHAHGATSPSSVPMLLAHALATALCALLILAADRLYSVITNVLRIVAILFFRPVTTATPQVLPRRAARPLFGVPLRGAISRRGPPLPVF</sequence>
<keyword evidence="1" id="KW-1133">Transmembrane helix</keyword>
<protein>
    <submittedName>
        <fullName evidence="2">Uncharacterized protein</fullName>
    </submittedName>
</protein>
<name>A0A5A7SK13_9NOCA</name>
<accession>A0A5A7SK13</accession>
<proteinExistence type="predicted"/>
<dbReference type="Proteomes" id="UP000322244">
    <property type="component" value="Unassembled WGS sequence"/>
</dbReference>
<evidence type="ECO:0000313" key="2">
    <source>
        <dbReference type="EMBL" id="KAA0024785.1"/>
    </source>
</evidence>
<dbReference type="OrthoDB" id="4466909at2"/>
<evidence type="ECO:0000256" key="1">
    <source>
        <dbReference type="SAM" id="Phobius"/>
    </source>
</evidence>
<comment type="caution">
    <text evidence="2">The sequence shown here is derived from an EMBL/GenBank/DDBJ whole genome shotgun (WGS) entry which is preliminary data.</text>
</comment>